<keyword evidence="8 15" id="KW-1133">Transmembrane helix</keyword>
<reference evidence="16" key="1">
    <citation type="submission" date="2018-11" db="EMBL/GenBank/DDBJ databases">
        <authorList>
            <consortium name="Pathogen Informatics"/>
        </authorList>
    </citation>
    <scope>NUCLEOTIDE SEQUENCE</scope>
</reference>
<evidence type="ECO:0000313" key="17">
    <source>
        <dbReference type="Proteomes" id="UP000784294"/>
    </source>
</evidence>
<evidence type="ECO:0000256" key="2">
    <source>
        <dbReference type="ARBA" id="ARBA00022448"/>
    </source>
</evidence>
<keyword evidence="5 13" id="KW-0479">Metal-binding</keyword>
<keyword evidence="4 15" id="KW-0812">Transmembrane</keyword>
<evidence type="ECO:0000256" key="10">
    <source>
        <dbReference type="ARBA" id="ARBA00023136"/>
    </source>
</evidence>
<evidence type="ECO:0000256" key="12">
    <source>
        <dbReference type="ARBA" id="ARBA00023180"/>
    </source>
</evidence>
<keyword evidence="17" id="KW-1185">Reference proteome</keyword>
<evidence type="ECO:0000256" key="14">
    <source>
        <dbReference type="SAM" id="MobiDB-lite"/>
    </source>
</evidence>
<evidence type="ECO:0000256" key="8">
    <source>
        <dbReference type="ARBA" id="ARBA00022989"/>
    </source>
</evidence>
<dbReference type="OrthoDB" id="6581954at2759"/>
<feature type="compositionally biased region" description="Polar residues" evidence="14">
    <location>
        <begin position="1"/>
        <end position="14"/>
    </location>
</feature>
<dbReference type="Pfam" id="PF00209">
    <property type="entry name" value="SNF"/>
    <property type="match status" value="1"/>
</dbReference>
<dbReference type="GO" id="GO:0046872">
    <property type="term" value="F:metal ion binding"/>
    <property type="evidence" value="ECO:0007669"/>
    <property type="project" value="UniProtKB-KW"/>
</dbReference>
<name>A0A448XPL2_9PLAT</name>
<dbReference type="SUPFAM" id="SSF161070">
    <property type="entry name" value="SNF-like"/>
    <property type="match status" value="1"/>
</dbReference>
<dbReference type="PANTHER" id="PTHR11616:SF320">
    <property type="entry name" value="SODIUM-DEPENDENT NORADRENALINE TRANSPORTER"/>
    <property type="match status" value="1"/>
</dbReference>
<evidence type="ECO:0000256" key="6">
    <source>
        <dbReference type="ARBA" id="ARBA00022775"/>
    </source>
</evidence>
<keyword evidence="9 13" id="KW-0915">Sodium</keyword>
<dbReference type="AlphaFoldDB" id="A0A448XPL2"/>
<dbReference type="GO" id="GO:0090493">
    <property type="term" value="P:catecholamine uptake"/>
    <property type="evidence" value="ECO:0007669"/>
    <property type="project" value="UniProtKB-ARBA"/>
</dbReference>
<evidence type="ECO:0000256" key="7">
    <source>
        <dbReference type="ARBA" id="ARBA00022847"/>
    </source>
</evidence>
<dbReference type="GO" id="GO:0015378">
    <property type="term" value="F:sodium:chloride symporter activity"/>
    <property type="evidence" value="ECO:0007669"/>
    <property type="project" value="UniProtKB-ARBA"/>
</dbReference>
<keyword evidence="7" id="KW-0769">Symport</keyword>
<evidence type="ECO:0000256" key="13">
    <source>
        <dbReference type="PIRSR" id="PIRSR600175-1"/>
    </source>
</evidence>
<evidence type="ECO:0008006" key="18">
    <source>
        <dbReference type="Google" id="ProtNLM"/>
    </source>
</evidence>
<evidence type="ECO:0000313" key="16">
    <source>
        <dbReference type="EMBL" id="VEL41734.1"/>
    </source>
</evidence>
<dbReference type="GO" id="GO:0006865">
    <property type="term" value="P:amino acid transport"/>
    <property type="evidence" value="ECO:0007669"/>
    <property type="project" value="TreeGrafter"/>
</dbReference>
<evidence type="ECO:0000256" key="5">
    <source>
        <dbReference type="ARBA" id="ARBA00022723"/>
    </source>
</evidence>
<keyword evidence="12" id="KW-0325">Glycoprotein</keyword>
<dbReference type="Proteomes" id="UP000784294">
    <property type="component" value="Unassembled WGS sequence"/>
</dbReference>
<keyword evidence="6" id="KW-0532">Neurotransmitter transport</keyword>
<evidence type="ECO:0000256" key="4">
    <source>
        <dbReference type="ARBA" id="ARBA00022692"/>
    </source>
</evidence>
<evidence type="ECO:0000256" key="3">
    <source>
        <dbReference type="ARBA" id="ARBA00022475"/>
    </source>
</evidence>
<feature type="region of interest" description="Disordered" evidence="14">
    <location>
        <begin position="1"/>
        <end position="29"/>
    </location>
</feature>
<keyword evidence="3" id="KW-1003">Cell membrane</keyword>
<sequence length="118" mass="13576">LRSNEISAHNNEPPSSGGEVRIERSRKDAKRNEWTNRLDFLFSIIGFSVDLSNIFKFPYLCYKNGGGAFLIPYFFMLTFCALPLFYLELVIGQYFREGCLSIWKVAPFFRGELGRGVC</sequence>
<dbReference type="PROSITE" id="PS50267">
    <property type="entry name" value="NA_NEUROTRAN_SYMP_3"/>
    <property type="match status" value="1"/>
</dbReference>
<dbReference type="GO" id="GO:0005886">
    <property type="term" value="C:plasma membrane"/>
    <property type="evidence" value="ECO:0007669"/>
    <property type="project" value="UniProtKB-SubCell"/>
</dbReference>
<feature type="binding site" evidence="13">
    <location>
        <position position="53"/>
    </location>
    <ligand>
        <name>Na(+)</name>
        <dbReference type="ChEBI" id="CHEBI:29101"/>
        <label>1</label>
    </ligand>
</feature>
<dbReference type="PRINTS" id="PR00176">
    <property type="entry name" value="NANEUSMPORT"/>
</dbReference>
<feature type="binding site" evidence="13">
    <location>
        <position position="46"/>
    </location>
    <ligand>
        <name>Na(+)</name>
        <dbReference type="ChEBI" id="CHEBI:29101"/>
        <label>1</label>
    </ligand>
</feature>
<evidence type="ECO:0000256" key="1">
    <source>
        <dbReference type="ARBA" id="ARBA00004651"/>
    </source>
</evidence>
<feature type="binding site" evidence="13">
    <location>
        <position position="49"/>
    </location>
    <ligand>
        <name>Na(+)</name>
        <dbReference type="ChEBI" id="CHEBI:29101"/>
        <label>2</label>
    </ligand>
</feature>
<feature type="transmembrane region" description="Helical" evidence="15">
    <location>
        <begin position="34"/>
        <end position="55"/>
    </location>
</feature>
<evidence type="ECO:0000256" key="15">
    <source>
        <dbReference type="SAM" id="Phobius"/>
    </source>
</evidence>
<feature type="non-terminal residue" evidence="16">
    <location>
        <position position="1"/>
    </location>
</feature>
<gene>
    <name evidence="16" type="ORF">PXEA_LOCUS35174</name>
</gene>
<protein>
    <recommendedName>
        <fullName evidence="18">Transporter</fullName>
    </recommendedName>
</protein>
<evidence type="ECO:0000256" key="11">
    <source>
        <dbReference type="ARBA" id="ARBA00023157"/>
    </source>
</evidence>
<dbReference type="InterPro" id="IPR000175">
    <property type="entry name" value="Na/ntran_symport"/>
</dbReference>
<feature type="compositionally biased region" description="Basic and acidic residues" evidence="14">
    <location>
        <begin position="20"/>
        <end position="29"/>
    </location>
</feature>
<dbReference type="PANTHER" id="PTHR11616">
    <property type="entry name" value="SODIUM/CHLORIDE DEPENDENT TRANSPORTER"/>
    <property type="match status" value="1"/>
</dbReference>
<dbReference type="EMBL" id="CAAALY010270764">
    <property type="protein sequence ID" value="VEL41734.1"/>
    <property type="molecule type" value="Genomic_DNA"/>
</dbReference>
<evidence type="ECO:0000256" key="9">
    <source>
        <dbReference type="ARBA" id="ARBA00023053"/>
    </source>
</evidence>
<organism evidence="16 17">
    <name type="scientific">Protopolystoma xenopodis</name>
    <dbReference type="NCBI Taxonomy" id="117903"/>
    <lineage>
        <taxon>Eukaryota</taxon>
        <taxon>Metazoa</taxon>
        <taxon>Spiralia</taxon>
        <taxon>Lophotrochozoa</taxon>
        <taxon>Platyhelminthes</taxon>
        <taxon>Monogenea</taxon>
        <taxon>Polyopisthocotylea</taxon>
        <taxon>Polystomatidea</taxon>
        <taxon>Polystomatidae</taxon>
        <taxon>Protopolystoma</taxon>
    </lineage>
</organism>
<keyword evidence="11" id="KW-1015">Disulfide bond</keyword>
<feature type="transmembrane region" description="Helical" evidence="15">
    <location>
        <begin position="67"/>
        <end position="87"/>
    </location>
</feature>
<proteinExistence type="predicted"/>
<dbReference type="InterPro" id="IPR037272">
    <property type="entry name" value="SNS_sf"/>
</dbReference>
<accession>A0A448XPL2</accession>
<keyword evidence="2" id="KW-0813">Transport</keyword>
<dbReference type="GO" id="GO:0006836">
    <property type="term" value="P:neurotransmitter transport"/>
    <property type="evidence" value="ECO:0007669"/>
    <property type="project" value="UniProtKB-KW"/>
</dbReference>
<dbReference type="GO" id="GO:0008504">
    <property type="term" value="F:monoamine transmembrane transporter activity"/>
    <property type="evidence" value="ECO:0007669"/>
    <property type="project" value="UniProtKB-ARBA"/>
</dbReference>
<keyword evidence="10 15" id="KW-0472">Membrane</keyword>
<comment type="subcellular location">
    <subcellularLocation>
        <location evidence="1">Cell membrane</location>
        <topology evidence="1">Multi-pass membrane protein</topology>
    </subcellularLocation>
</comment>
<comment type="caution">
    <text evidence="16">The sequence shown here is derived from an EMBL/GenBank/DDBJ whole genome shotgun (WGS) entry which is preliminary data.</text>
</comment>